<proteinExistence type="predicted"/>
<reference evidence="2" key="1">
    <citation type="journal article" date="2012" name="PLoS Genet.">
        <title>Comparative analysis of the genomes of two field isolates of the rice blast fungus Magnaporthe oryzae.</title>
        <authorList>
            <person name="Xue M."/>
            <person name="Yang J."/>
            <person name="Li Z."/>
            <person name="Hu S."/>
            <person name="Yao N."/>
            <person name="Dean R.A."/>
            <person name="Zhao W."/>
            <person name="Shen M."/>
            <person name="Zhang H."/>
            <person name="Li C."/>
            <person name="Liu L."/>
            <person name="Cao L."/>
            <person name="Xu X."/>
            <person name="Xing Y."/>
            <person name="Hsiang T."/>
            <person name="Zhang Z."/>
            <person name="Xu J.R."/>
            <person name="Peng Y.L."/>
        </authorList>
    </citation>
    <scope>NUCLEOTIDE SEQUENCE</scope>
    <source>
        <strain evidence="2">Y34</strain>
    </source>
</reference>
<feature type="compositionally biased region" description="Polar residues" evidence="1">
    <location>
        <begin position="9"/>
        <end position="18"/>
    </location>
</feature>
<evidence type="ECO:0000313" key="2">
    <source>
        <dbReference type="EMBL" id="ELQ44455.1"/>
    </source>
</evidence>
<accession>A0AA97P9I5</accession>
<protein>
    <submittedName>
        <fullName evidence="2">Uncharacterized protein</fullName>
    </submittedName>
</protein>
<dbReference type="EMBL" id="JH793710">
    <property type="protein sequence ID" value="ELQ44455.1"/>
    <property type="molecule type" value="Genomic_DNA"/>
</dbReference>
<gene>
    <name evidence="2" type="ORF">OOU_Y34scaffold00087g33</name>
</gene>
<dbReference type="Proteomes" id="UP000011086">
    <property type="component" value="Unassembled WGS sequence"/>
</dbReference>
<organism evidence="2">
    <name type="scientific">Pyricularia oryzae (strain Y34)</name>
    <name type="common">Rice blast fungus</name>
    <name type="synonym">Magnaporthe oryzae</name>
    <dbReference type="NCBI Taxonomy" id="1143189"/>
    <lineage>
        <taxon>Eukaryota</taxon>
        <taxon>Fungi</taxon>
        <taxon>Dikarya</taxon>
        <taxon>Ascomycota</taxon>
        <taxon>Pezizomycotina</taxon>
        <taxon>Sordariomycetes</taxon>
        <taxon>Sordariomycetidae</taxon>
        <taxon>Magnaporthales</taxon>
        <taxon>Pyriculariaceae</taxon>
        <taxon>Pyricularia</taxon>
    </lineage>
</organism>
<name>A0AA97P9I5_PYRO3</name>
<evidence type="ECO:0000256" key="1">
    <source>
        <dbReference type="SAM" id="MobiDB-lite"/>
    </source>
</evidence>
<sequence>MDKVRFKPGSTSPSPNGRETNHRFGRFLTCRSPASSYRDSQYCGMMGSAALAKVPRHFRTQGATEYVPAEKWSWDYCLRVMKPSWTDRGHASLCPSIDASSGGTGIRQMVQHHRARLQFGIGSCLSWLVTQLYKADWVCKSFLGIYRTVVPYAHAVKRKLADN</sequence>
<feature type="region of interest" description="Disordered" evidence="1">
    <location>
        <begin position="1"/>
        <end position="22"/>
    </location>
</feature>
<dbReference type="AlphaFoldDB" id="A0AA97P9I5"/>